<sequence>MKKIEQKIERILPTMNKISNNNYLQAISRSMMATLTITLVGSIAVLLIVFPMVEVKDFVASSGLIEPLMTVNQFTIGSLAVYISFLVAKNLVQQFDQKEDGSRAGLLSLVCFLILTPLTTSNDGSVVLSFEWLGASGVFTAMFTGLIVARFFVFAEQKGFRIKLPDTVPPMVRQNFDVLVPGVFLIFGFMLLKFLFSATTFDSVHQAIYSLIQTPLKGLGGNIWSIVIIATIGQVFWFFGLHGTNLTLPIVQPLWMAMDAENLQAAAAGLPLPNDVGYAFFVTYTYCATAIGFTVLMLMAKSARYKALGKITFPAAIFGISEPLVFGTPLVLNFTFAIPFIFANAVVLLVSYAATIVGLIPPLIGATPIFGLPLGFHAAIQGSWKIVFMQVCTQLIGTAIWFPFFKKADNEAYQLEQTAKDTQESL</sequence>
<organism evidence="11 12">
    <name type="scientific">Enterococcus entomosocium</name>
    <dbReference type="NCBI Taxonomy" id="3034352"/>
    <lineage>
        <taxon>Bacteria</taxon>
        <taxon>Bacillati</taxon>
        <taxon>Bacillota</taxon>
        <taxon>Bacilli</taxon>
        <taxon>Lactobacillales</taxon>
        <taxon>Enterococcaceae</taxon>
        <taxon>Enterococcus</taxon>
    </lineage>
</organism>
<keyword evidence="2 8" id="KW-0813">Transport</keyword>
<reference evidence="11 12" key="1">
    <citation type="submission" date="2024-05" db="EMBL/GenBank/DDBJ databases">
        <title>Human gut microbiome strain richness.</title>
        <authorList>
            <person name="Chen-Liaw A."/>
        </authorList>
    </citation>
    <scope>NUCLEOTIDE SEQUENCE [LARGE SCALE GENOMIC DNA]</scope>
    <source>
        <strain evidence="11 12">J1100102st1_G3_J1100102_180507</strain>
    </source>
</reference>
<feature type="transmembrane region" description="Helical" evidence="9">
    <location>
        <begin position="307"/>
        <end position="326"/>
    </location>
</feature>
<evidence type="ECO:0000256" key="2">
    <source>
        <dbReference type="ARBA" id="ARBA00022448"/>
    </source>
</evidence>
<dbReference type="EMBL" id="JBFDTB010000003">
    <property type="protein sequence ID" value="MEW3465072.1"/>
    <property type="molecule type" value="Genomic_DNA"/>
</dbReference>
<protein>
    <recommendedName>
        <fullName evidence="8">Permease IIC component</fullName>
    </recommendedName>
</protein>
<feature type="transmembrane region" description="Helical" evidence="9">
    <location>
        <begin position="176"/>
        <end position="196"/>
    </location>
</feature>
<feature type="transmembrane region" description="Helical" evidence="9">
    <location>
        <begin position="386"/>
        <end position="405"/>
    </location>
</feature>
<feature type="domain" description="PTS EIIC type-3" evidence="10">
    <location>
        <begin position="4"/>
        <end position="404"/>
    </location>
</feature>
<evidence type="ECO:0000256" key="7">
    <source>
        <dbReference type="ARBA" id="ARBA00023136"/>
    </source>
</evidence>
<dbReference type="PANTHER" id="PTHR33989">
    <property type="match status" value="1"/>
</dbReference>
<comment type="subcellular location">
    <subcellularLocation>
        <location evidence="1">Cell membrane</location>
        <topology evidence="1">Multi-pass membrane protein</topology>
    </subcellularLocation>
</comment>
<evidence type="ECO:0000313" key="12">
    <source>
        <dbReference type="Proteomes" id="UP001554047"/>
    </source>
</evidence>
<dbReference type="Pfam" id="PF02378">
    <property type="entry name" value="PTS_EIIC"/>
    <property type="match status" value="1"/>
</dbReference>
<feature type="transmembrane region" description="Helical" evidence="9">
    <location>
        <begin position="223"/>
        <end position="241"/>
    </location>
</feature>
<evidence type="ECO:0000313" key="11">
    <source>
        <dbReference type="EMBL" id="MEW3465072.1"/>
    </source>
</evidence>
<gene>
    <name evidence="11" type="ORF">AB1I55_03025</name>
</gene>
<dbReference type="PROSITE" id="PS51105">
    <property type="entry name" value="PTS_EIIC_TYPE_3"/>
    <property type="match status" value="1"/>
</dbReference>
<evidence type="ECO:0000256" key="1">
    <source>
        <dbReference type="ARBA" id="ARBA00004651"/>
    </source>
</evidence>
<accession>A0ABV3M9D7</accession>
<dbReference type="InterPro" id="IPR051088">
    <property type="entry name" value="PTS_Sugar-EIIC/EIIB"/>
</dbReference>
<keyword evidence="4 8" id="KW-0762">Sugar transport</keyword>
<evidence type="ECO:0000259" key="10">
    <source>
        <dbReference type="PROSITE" id="PS51105"/>
    </source>
</evidence>
<dbReference type="PIRSF" id="PIRSF006351">
    <property type="entry name" value="PTS_EIIC-Cellobiose"/>
    <property type="match status" value="1"/>
</dbReference>
<dbReference type="Proteomes" id="UP001554047">
    <property type="component" value="Unassembled WGS sequence"/>
</dbReference>
<dbReference type="InterPro" id="IPR004501">
    <property type="entry name" value="PTS_EIIC_3"/>
</dbReference>
<keyword evidence="3 8" id="KW-1003">Cell membrane</keyword>
<comment type="function">
    <text evidence="8">The phosphoenolpyruvate-dependent sugar phosphotransferase system (PTS), a major carbohydrate active -transport system, catalyzes the phosphorylation of incoming sugar substrates concomitant with their translocation across the cell membrane.</text>
</comment>
<dbReference type="PANTHER" id="PTHR33989:SF4">
    <property type="entry name" value="PTS SYSTEM N,N'-DIACETYLCHITOBIOSE-SPECIFIC EIIC COMPONENT"/>
    <property type="match status" value="1"/>
</dbReference>
<keyword evidence="5 9" id="KW-0812">Transmembrane</keyword>
<evidence type="ECO:0000256" key="9">
    <source>
        <dbReference type="SAM" id="Phobius"/>
    </source>
</evidence>
<comment type="caution">
    <text evidence="11">The sequence shown here is derived from an EMBL/GenBank/DDBJ whole genome shotgun (WGS) entry which is preliminary data.</text>
</comment>
<proteinExistence type="predicted"/>
<evidence type="ECO:0000256" key="5">
    <source>
        <dbReference type="ARBA" id="ARBA00022692"/>
    </source>
</evidence>
<evidence type="ECO:0000256" key="4">
    <source>
        <dbReference type="ARBA" id="ARBA00022597"/>
    </source>
</evidence>
<dbReference type="InterPro" id="IPR003352">
    <property type="entry name" value="PTS_EIIC"/>
</dbReference>
<feature type="transmembrane region" description="Helical" evidence="9">
    <location>
        <begin position="132"/>
        <end position="155"/>
    </location>
</feature>
<name>A0ABV3M9D7_9ENTE</name>
<keyword evidence="12" id="KW-1185">Reference proteome</keyword>
<feature type="transmembrane region" description="Helical" evidence="9">
    <location>
        <begin position="32"/>
        <end position="53"/>
    </location>
</feature>
<feature type="transmembrane region" description="Helical" evidence="9">
    <location>
        <begin position="104"/>
        <end position="120"/>
    </location>
</feature>
<evidence type="ECO:0000256" key="6">
    <source>
        <dbReference type="ARBA" id="ARBA00022989"/>
    </source>
</evidence>
<dbReference type="InterPro" id="IPR004796">
    <property type="entry name" value="PTS_IIC_cello"/>
</dbReference>
<dbReference type="RefSeq" id="WP_142424472.1">
    <property type="nucleotide sequence ID" value="NZ_JBFDTA010000001.1"/>
</dbReference>
<evidence type="ECO:0000256" key="3">
    <source>
        <dbReference type="ARBA" id="ARBA00022475"/>
    </source>
</evidence>
<dbReference type="NCBIfam" id="TIGR00410">
    <property type="entry name" value="lacE"/>
    <property type="match status" value="1"/>
</dbReference>
<keyword evidence="6 9" id="KW-1133">Transmembrane helix</keyword>
<evidence type="ECO:0000256" key="8">
    <source>
        <dbReference type="PIRNR" id="PIRNR006351"/>
    </source>
</evidence>
<keyword evidence="7 8" id="KW-0472">Membrane</keyword>
<feature type="transmembrane region" description="Helical" evidence="9">
    <location>
        <begin position="278"/>
        <end position="300"/>
    </location>
</feature>
<feature type="transmembrane region" description="Helical" evidence="9">
    <location>
        <begin position="73"/>
        <end position="92"/>
    </location>
</feature>